<keyword evidence="3" id="KW-0411">Iron-sulfur</keyword>
<name>X0U3D9_9ZZZZ</name>
<evidence type="ECO:0000256" key="1">
    <source>
        <dbReference type="ARBA" id="ARBA00022723"/>
    </source>
</evidence>
<comment type="caution">
    <text evidence="5">The sequence shown here is derived from an EMBL/GenBank/DDBJ whole genome shotgun (WGS) entry which is preliminary data.</text>
</comment>
<dbReference type="Gene3D" id="3.80.30.30">
    <property type="match status" value="1"/>
</dbReference>
<dbReference type="SFLD" id="SFLDG01084">
    <property type="entry name" value="Uncharacterised_Radical_SAM_Su"/>
    <property type="match status" value="1"/>
</dbReference>
<keyword evidence="2" id="KW-0408">Iron</keyword>
<dbReference type="AlphaFoldDB" id="X0U3D9"/>
<dbReference type="GO" id="GO:0051536">
    <property type="term" value="F:iron-sulfur cluster binding"/>
    <property type="evidence" value="ECO:0007669"/>
    <property type="project" value="UniProtKB-KW"/>
</dbReference>
<gene>
    <name evidence="5" type="ORF">S01H1_43368</name>
</gene>
<keyword evidence="1" id="KW-0479">Metal-binding</keyword>
<evidence type="ECO:0000313" key="5">
    <source>
        <dbReference type="EMBL" id="GAG00050.1"/>
    </source>
</evidence>
<dbReference type="PANTHER" id="PTHR43432">
    <property type="entry name" value="SLR0285 PROTEIN"/>
    <property type="match status" value="1"/>
</dbReference>
<evidence type="ECO:0000256" key="3">
    <source>
        <dbReference type="ARBA" id="ARBA00023014"/>
    </source>
</evidence>
<dbReference type="GO" id="GO:0046872">
    <property type="term" value="F:metal ion binding"/>
    <property type="evidence" value="ECO:0007669"/>
    <property type="project" value="UniProtKB-KW"/>
</dbReference>
<evidence type="ECO:0000256" key="2">
    <source>
        <dbReference type="ARBA" id="ARBA00023004"/>
    </source>
</evidence>
<dbReference type="GO" id="GO:0003824">
    <property type="term" value="F:catalytic activity"/>
    <property type="evidence" value="ECO:0007669"/>
    <property type="project" value="InterPro"/>
</dbReference>
<proteinExistence type="predicted"/>
<reference evidence="5" key="1">
    <citation type="journal article" date="2014" name="Front. Microbiol.">
        <title>High frequency of phylogenetically diverse reductive dehalogenase-homologous genes in deep subseafloor sedimentary metagenomes.</title>
        <authorList>
            <person name="Kawai M."/>
            <person name="Futagami T."/>
            <person name="Toyoda A."/>
            <person name="Takaki Y."/>
            <person name="Nishi S."/>
            <person name="Hori S."/>
            <person name="Arai W."/>
            <person name="Tsubouchi T."/>
            <person name="Morono Y."/>
            <person name="Uchiyama I."/>
            <person name="Ito T."/>
            <person name="Fujiyama A."/>
            <person name="Inagaki F."/>
            <person name="Takami H."/>
        </authorList>
    </citation>
    <scope>NUCLEOTIDE SEQUENCE</scope>
    <source>
        <strain evidence="5">Expedition CK06-06</strain>
    </source>
</reference>
<organism evidence="5">
    <name type="scientific">marine sediment metagenome</name>
    <dbReference type="NCBI Taxonomy" id="412755"/>
    <lineage>
        <taxon>unclassified sequences</taxon>
        <taxon>metagenomes</taxon>
        <taxon>ecological metagenomes</taxon>
    </lineage>
</organism>
<dbReference type="InterPro" id="IPR007197">
    <property type="entry name" value="rSAM"/>
</dbReference>
<dbReference type="PANTHER" id="PTHR43432:SF5">
    <property type="entry name" value="ELP3_MIAA_NIFB-LIKE RADICAL SAM CORE DOMAIN-CONTAINING PROTEIN"/>
    <property type="match status" value="1"/>
</dbReference>
<feature type="non-terminal residue" evidence="5">
    <location>
        <position position="172"/>
    </location>
</feature>
<dbReference type="InterPro" id="IPR040086">
    <property type="entry name" value="MJ0683-like"/>
</dbReference>
<dbReference type="EMBL" id="BARS01027627">
    <property type="protein sequence ID" value="GAG00050.1"/>
    <property type="molecule type" value="Genomic_DNA"/>
</dbReference>
<feature type="domain" description="Radical SAM core" evidence="4">
    <location>
        <begin position="31"/>
        <end position="172"/>
    </location>
</feature>
<dbReference type="SFLD" id="SFLDS00029">
    <property type="entry name" value="Radical_SAM"/>
    <property type="match status" value="1"/>
</dbReference>
<evidence type="ECO:0000259" key="4">
    <source>
        <dbReference type="Pfam" id="PF04055"/>
    </source>
</evidence>
<protein>
    <recommendedName>
        <fullName evidence="4">Radical SAM core domain-containing protein</fullName>
    </recommendedName>
</protein>
<dbReference type="Pfam" id="PF04055">
    <property type="entry name" value="Radical_SAM"/>
    <property type="match status" value="1"/>
</dbReference>
<sequence>MKTEYRPYRARSTVNKLKHVDDWLWVSYTLNPYRGCAHLCVYCDARANQYGLSATFEQVVYCKENAVDALERQLPRLKRSIVSTGGVCDAYQPIEAERRITRRILETLARHRFPVEVLTKSDLVLRDLDVLQEINGVAWAGVLFTITTFDPVVAGRFEPYAPSPERRLTALE</sequence>
<accession>X0U3D9</accession>
<dbReference type="CDD" id="cd01335">
    <property type="entry name" value="Radical_SAM"/>
    <property type="match status" value="1"/>
</dbReference>